<name>A0A061DXF4_THECC</name>
<dbReference type="InParanoid" id="A0A061DXF4"/>
<protein>
    <submittedName>
        <fullName evidence="2">Embryogenesis-associated protein</fullName>
    </submittedName>
</protein>
<feature type="region of interest" description="Disordered" evidence="1">
    <location>
        <begin position="1"/>
        <end position="57"/>
    </location>
</feature>
<keyword evidence="3" id="KW-1185">Reference proteome</keyword>
<reference evidence="2 3" key="1">
    <citation type="journal article" date="2013" name="Genome Biol.">
        <title>The genome sequence of the most widely cultivated cacao type and its use to identify candidate genes regulating pod color.</title>
        <authorList>
            <person name="Motamayor J.C."/>
            <person name="Mockaitis K."/>
            <person name="Schmutz J."/>
            <person name="Haiminen N."/>
            <person name="Iii D.L."/>
            <person name="Cornejo O."/>
            <person name="Findley S.D."/>
            <person name="Zheng P."/>
            <person name="Utro F."/>
            <person name="Royaert S."/>
            <person name="Saski C."/>
            <person name="Jenkins J."/>
            <person name="Podicheti R."/>
            <person name="Zhao M."/>
            <person name="Scheffler B.E."/>
            <person name="Stack J.C."/>
            <person name="Feltus F.A."/>
            <person name="Mustiga G.M."/>
            <person name="Amores F."/>
            <person name="Phillips W."/>
            <person name="Marelli J.P."/>
            <person name="May G.D."/>
            <person name="Shapiro H."/>
            <person name="Ma J."/>
            <person name="Bustamante C.D."/>
            <person name="Schnell R.J."/>
            <person name="Main D."/>
            <person name="Gilbert D."/>
            <person name="Parida L."/>
            <person name="Kuhn D.N."/>
        </authorList>
    </citation>
    <scope>NUCLEOTIDE SEQUENCE [LARGE SCALE GENOMIC DNA]</scope>
    <source>
        <strain evidence="3">cv. Matina 1-6</strain>
    </source>
</reference>
<dbReference type="Proteomes" id="UP000026915">
    <property type="component" value="Chromosome 2"/>
</dbReference>
<gene>
    <name evidence="2" type="ORF">TCM_006194</name>
</gene>
<sequence>MRGSIDQGPYLNEMGDGRVTAAGSEPRDIVPEEMSNEHMIHSKKEEDTISDKGTNPDLTDRLYSNKHIMRQAEHNVKDLIVPTCRSAFSLE</sequence>
<evidence type="ECO:0000313" key="3">
    <source>
        <dbReference type="Proteomes" id="UP000026915"/>
    </source>
</evidence>
<organism evidence="2 3">
    <name type="scientific">Theobroma cacao</name>
    <name type="common">Cacao</name>
    <name type="synonym">Cocoa</name>
    <dbReference type="NCBI Taxonomy" id="3641"/>
    <lineage>
        <taxon>Eukaryota</taxon>
        <taxon>Viridiplantae</taxon>
        <taxon>Streptophyta</taxon>
        <taxon>Embryophyta</taxon>
        <taxon>Tracheophyta</taxon>
        <taxon>Spermatophyta</taxon>
        <taxon>Magnoliopsida</taxon>
        <taxon>eudicotyledons</taxon>
        <taxon>Gunneridae</taxon>
        <taxon>Pentapetalae</taxon>
        <taxon>rosids</taxon>
        <taxon>malvids</taxon>
        <taxon>Malvales</taxon>
        <taxon>Malvaceae</taxon>
        <taxon>Byttnerioideae</taxon>
        <taxon>Theobroma</taxon>
    </lineage>
</organism>
<feature type="compositionally biased region" description="Basic and acidic residues" evidence="1">
    <location>
        <begin position="25"/>
        <end position="50"/>
    </location>
</feature>
<accession>A0A061DXF4</accession>
<dbReference type="EMBL" id="CM001880">
    <property type="protein sequence ID" value="EOX97092.1"/>
    <property type="molecule type" value="Genomic_DNA"/>
</dbReference>
<evidence type="ECO:0000313" key="2">
    <source>
        <dbReference type="EMBL" id="EOX97092.1"/>
    </source>
</evidence>
<dbReference type="HOGENOM" id="CLU_2431395_0_0_1"/>
<dbReference type="Gramene" id="EOX97092">
    <property type="protein sequence ID" value="EOX97092"/>
    <property type="gene ID" value="TCM_006194"/>
</dbReference>
<evidence type="ECO:0000256" key="1">
    <source>
        <dbReference type="SAM" id="MobiDB-lite"/>
    </source>
</evidence>
<proteinExistence type="predicted"/>
<dbReference type="AlphaFoldDB" id="A0A061DXF4"/>